<keyword evidence="2" id="KW-1185">Reference proteome</keyword>
<name>A0A1W0ABZ5_9STRA</name>
<reference evidence="1 2" key="1">
    <citation type="journal article" date="2014" name="Genome Biol. Evol.">
        <title>The secreted proteins of Achlya hypogyna and Thraustotheca clavata identify the ancestral oomycete secretome and reveal gene acquisitions by horizontal gene transfer.</title>
        <authorList>
            <person name="Misner I."/>
            <person name="Blouin N."/>
            <person name="Leonard G."/>
            <person name="Richards T.A."/>
            <person name="Lane C.E."/>
        </authorList>
    </citation>
    <scope>NUCLEOTIDE SEQUENCE [LARGE SCALE GENOMIC DNA]</scope>
    <source>
        <strain evidence="1 2">ATCC 34112</strain>
    </source>
</reference>
<dbReference type="Proteomes" id="UP000243217">
    <property type="component" value="Unassembled WGS sequence"/>
</dbReference>
<protein>
    <recommendedName>
        <fullName evidence="3">WRKY transcription factor 19</fullName>
    </recommendedName>
</protein>
<dbReference type="AlphaFoldDB" id="A0A1W0ABZ5"/>
<comment type="caution">
    <text evidence="1">The sequence shown here is derived from an EMBL/GenBank/DDBJ whole genome shotgun (WGS) entry which is preliminary data.</text>
</comment>
<gene>
    <name evidence="1" type="ORF">THRCLA_00272</name>
</gene>
<evidence type="ECO:0000313" key="1">
    <source>
        <dbReference type="EMBL" id="OQS07731.1"/>
    </source>
</evidence>
<sequence length="359" mass="39946">MFNQPCCFKGCVHEALFPSSKCSFHRNRAQCLVEDCGNQVYARHLCVRHGGKKTCAFSDCFSHARIGNYCVRHSKDATKQQCSEDGCTKTAHRNQKCVGHGGGRPCLIAGCSTHARAGGMCWRHRNIVIPMYSENVTKSTKDAEFLAILEGWMESTENESEDDSLDDDVDALLADFLQRAYNIGHGLISAKYLMVHRISLDIYHLTMSCIFNGCLNLAIPGTEKCEFHRGRTKCLVEGCANQVYARQLCIRHGGKKLCQAAGCLSNARSGEFCCRHGADNTKQTCKEPGCHRIAHLRQKCVRHGGGRPCKAEGCTTHARIGGYCWRHRIPNTQPSSAPTTSSKFDWIDELQDLTQSDYD</sequence>
<proteinExistence type="predicted"/>
<evidence type="ECO:0000313" key="2">
    <source>
        <dbReference type="Proteomes" id="UP000243217"/>
    </source>
</evidence>
<dbReference type="PANTHER" id="PTHR31827:SF1">
    <property type="entry name" value="EMB|CAB89363.1"/>
    <property type="match status" value="1"/>
</dbReference>
<dbReference type="STRING" id="74557.A0A1W0ABZ5"/>
<evidence type="ECO:0008006" key="3">
    <source>
        <dbReference type="Google" id="ProtNLM"/>
    </source>
</evidence>
<organism evidence="1 2">
    <name type="scientific">Thraustotheca clavata</name>
    <dbReference type="NCBI Taxonomy" id="74557"/>
    <lineage>
        <taxon>Eukaryota</taxon>
        <taxon>Sar</taxon>
        <taxon>Stramenopiles</taxon>
        <taxon>Oomycota</taxon>
        <taxon>Saprolegniomycetes</taxon>
        <taxon>Saprolegniales</taxon>
        <taxon>Achlyaceae</taxon>
        <taxon>Thraustotheca</taxon>
    </lineage>
</organism>
<dbReference type="EMBL" id="JNBS01000131">
    <property type="protein sequence ID" value="OQS07731.1"/>
    <property type="molecule type" value="Genomic_DNA"/>
</dbReference>
<accession>A0A1W0ABZ5</accession>
<dbReference type="PANTHER" id="PTHR31827">
    <property type="entry name" value="EMB|CAB89363.1"/>
    <property type="match status" value="1"/>
</dbReference>
<dbReference type="OrthoDB" id="69459at2759"/>